<evidence type="ECO:0000256" key="7">
    <source>
        <dbReference type="ARBA" id="ARBA00022908"/>
    </source>
</evidence>
<feature type="active site" evidence="11">
    <location>
        <position position="257"/>
    </location>
</feature>
<evidence type="ECO:0000256" key="1">
    <source>
        <dbReference type="ARBA" id="ARBA00004496"/>
    </source>
</evidence>
<dbReference type="PANTHER" id="PTHR30349:SF90">
    <property type="entry name" value="TYROSINE RECOMBINASE XERD"/>
    <property type="match status" value="1"/>
</dbReference>
<keyword evidence="7 11" id="KW-0229">DNA integration</keyword>
<dbReference type="GO" id="GO:0003677">
    <property type="term" value="F:DNA binding"/>
    <property type="evidence" value="ECO:0007669"/>
    <property type="project" value="UniProtKB-UniRule"/>
</dbReference>
<dbReference type="Gene3D" id="1.10.443.10">
    <property type="entry name" value="Intergrase catalytic core"/>
    <property type="match status" value="1"/>
</dbReference>
<dbReference type="SUPFAM" id="SSF47823">
    <property type="entry name" value="lambda integrase-like, N-terminal domain"/>
    <property type="match status" value="1"/>
</dbReference>
<dbReference type="InterPro" id="IPR011932">
    <property type="entry name" value="Recomb_XerD"/>
</dbReference>
<dbReference type="InterPro" id="IPR011010">
    <property type="entry name" value="DNA_brk_join_enz"/>
</dbReference>
<dbReference type="InterPro" id="IPR050090">
    <property type="entry name" value="Tyrosine_recombinase_XerCD"/>
</dbReference>
<keyword evidence="5 11" id="KW-0132">Cell division</keyword>
<organism evidence="14 15">
    <name type="scientific">Terasakiispira papahanaumokuakeensis</name>
    <dbReference type="NCBI Taxonomy" id="197479"/>
    <lineage>
        <taxon>Bacteria</taxon>
        <taxon>Pseudomonadati</taxon>
        <taxon>Pseudomonadota</taxon>
        <taxon>Gammaproteobacteria</taxon>
        <taxon>Oceanospirillales</taxon>
        <taxon>Terasakiispira</taxon>
    </lineage>
</organism>
<evidence type="ECO:0000256" key="8">
    <source>
        <dbReference type="ARBA" id="ARBA00023125"/>
    </source>
</evidence>
<dbReference type="GO" id="GO:0007059">
    <property type="term" value="P:chromosome segregation"/>
    <property type="evidence" value="ECO:0007669"/>
    <property type="project" value="UniProtKB-UniRule"/>
</dbReference>
<reference evidence="14 15" key="1">
    <citation type="submission" date="2016-08" db="EMBL/GenBank/DDBJ databases">
        <authorList>
            <person name="Seilhamer J.J."/>
        </authorList>
    </citation>
    <scope>NUCLEOTIDE SEQUENCE [LARGE SCALE GENOMIC DNA]</scope>
    <source>
        <strain evidence="14 15">PH27A</strain>
    </source>
</reference>
<dbReference type="SUPFAM" id="SSF56349">
    <property type="entry name" value="DNA breaking-rejoining enzymes"/>
    <property type="match status" value="1"/>
</dbReference>
<evidence type="ECO:0000256" key="2">
    <source>
        <dbReference type="ARBA" id="ARBA00010450"/>
    </source>
</evidence>
<feature type="active site" evidence="11">
    <location>
        <position position="182"/>
    </location>
</feature>
<keyword evidence="8 11" id="KW-0238">DNA-binding</keyword>
<evidence type="ECO:0000256" key="5">
    <source>
        <dbReference type="ARBA" id="ARBA00022618"/>
    </source>
</evidence>
<evidence type="ECO:0000259" key="13">
    <source>
        <dbReference type="PROSITE" id="PS51900"/>
    </source>
</evidence>
<dbReference type="AlphaFoldDB" id="A0A1E2V5B9"/>
<feature type="active site" evidence="11">
    <location>
        <position position="254"/>
    </location>
</feature>
<dbReference type="PROSITE" id="PS51900">
    <property type="entry name" value="CB"/>
    <property type="match status" value="1"/>
</dbReference>
<dbReference type="Pfam" id="PF02899">
    <property type="entry name" value="Phage_int_SAM_1"/>
    <property type="match status" value="1"/>
</dbReference>
<keyword evidence="10 11" id="KW-0131">Cell cycle</keyword>
<comment type="caution">
    <text evidence="14">The sequence shown here is derived from an EMBL/GenBank/DDBJ whole genome shotgun (WGS) entry which is preliminary data.</text>
</comment>
<dbReference type="HAMAP" id="MF_01807">
    <property type="entry name" value="Recomb_XerD"/>
    <property type="match status" value="1"/>
</dbReference>
<dbReference type="GO" id="GO:0051301">
    <property type="term" value="P:cell division"/>
    <property type="evidence" value="ECO:0007669"/>
    <property type="project" value="UniProtKB-KW"/>
</dbReference>
<gene>
    <name evidence="11" type="primary">xerD</name>
    <name evidence="14" type="ORF">BFW38_00140</name>
</gene>
<evidence type="ECO:0000256" key="9">
    <source>
        <dbReference type="ARBA" id="ARBA00023172"/>
    </source>
</evidence>
<dbReference type="PROSITE" id="PS51898">
    <property type="entry name" value="TYR_RECOMBINASE"/>
    <property type="match status" value="1"/>
</dbReference>
<dbReference type="HAMAP" id="MF_01808">
    <property type="entry name" value="Recomb_XerC_XerD"/>
    <property type="match status" value="1"/>
</dbReference>
<evidence type="ECO:0000256" key="3">
    <source>
        <dbReference type="ARBA" id="ARBA00015810"/>
    </source>
</evidence>
<dbReference type="STRING" id="197479.BFW38_00140"/>
<dbReference type="GO" id="GO:0006313">
    <property type="term" value="P:DNA transposition"/>
    <property type="evidence" value="ECO:0007669"/>
    <property type="project" value="UniProtKB-UniRule"/>
</dbReference>
<comment type="subunit">
    <text evidence="11">Forms a cyclic heterotetrameric complex composed of two molecules of XerC and two molecules of XerD.</text>
</comment>
<dbReference type="EMBL" id="MDTQ01000001">
    <property type="protein sequence ID" value="ODC02189.1"/>
    <property type="molecule type" value="Genomic_DNA"/>
</dbReference>
<keyword evidence="4 11" id="KW-0963">Cytoplasm</keyword>
<evidence type="ECO:0000256" key="4">
    <source>
        <dbReference type="ARBA" id="ARBA00022490"/>
    </source>
</evidence>
<keyword evidence="6 11" id="KW-0159">Chromosome partition</keyword>
<dbReference type="InterPro" id="IPR010998">
    <property type="entry name" value="Integrase_recombinase_N"/>
</dbReference>
<dbReference type="Gene3D" id="1.10.150.130">
    <property type="match status" value="1"/>
</dbReference>
<protein>
    <recommendedName>
        <fullName evidence="3 11">Tyrosine recombinase XerD</fullName>
    </recommendedName>
</protein>
<sequence>MSEQNPRHDLPLCLQEQLEAFLTYFWLERGGSDLTLDAYRYDLSQYLGWLHQHHLTSASVSSSDVADFFAWRLAQGYASRSSARLLSAMRQWHLWLMDQGIASQNPLQLMKGPQPGRHLPDVLTESEVASLLATPDPTIPLELRDKAMLELLYACGLRVTELVGLEMDRIGLQQGVLRILGKGARERLVPMGEHAQYWLDQWLRLGRPAMLAAEVSQPVVFPSQRGRFMTRQTFWHRLKHYAQRAGIERPLSPHGLRHAFATHLLNHGADLRVVQMLLGHQDLTTTQIYTQVAQARLEALYQAHHPRA</sequence>
<dbReference type="OrthoDB" id="9801717at2"/>
<feature type="domain" description="Tyr recombinase" evidence="12">
    <location>
        <begin position="118"/>
        <end position="302"/>
    </location>
</feature>
<keyword evidence="15" id="KW-1185">Reference proteome</keyword>
<dbReference type="InterPro" id="IPR044068">
    <property type="entry name" value="CB"/>
</dbReference>
<keyword evidence="9 11" id="KW-0233">DNA recombination</keyword>
<comment type="function">
    <text evidence="11">Site-specific tyrosine recombinase, which acts by catalyzing the cutting and rejoining of the recombining DNA molecules. The XerC-XerD complex is essential to convert dimers of the bacterial chromosome into monomers to permit their segregation at cell division. It also contributes to the segregational stability of plasmids.</text>
</comment>
<dbReference type="InterPro" id="IPR004107">
    <property type="entry name" value="Integrase_SAM-like_N"/>
</dbReference>
<name>A0A1E2V5B9_9GAMM</name>
<dbReference type="InterPro" id="IPR002104">
    <property type="entry name" value="Integrase_catalytic"/>
</dbReference>
<feature type="domain" description="Core-binding (CB)" evidence="13">
    <location>
        <begin position="12"/>
        <end position="97"/>
    </location>
</feature>
<dbReference type="PANTHER" id="PTHR30349">
    <property type="entry name" value="PHAGE INTEGRASE-RELATED"/>
    <property type="match status" value="1"/>
</dbReference>
<evidence type="ECO:0000259" key="12">
    <source>
        <dbReference type="PROSITE" id="PS51898"/>
    </source>
</evidence>
<dbReference type="Pfam" id="PF00589">
    <property type="entry name" value="Phage_integrase"/>
    <property type="match status" value="1"/>
</dbReference>
<dbReference type="InterPro" id="IPR013762">
    <property type="entry name" value="Integrase-like_cat_sf"/>
</dbReference>
<evidence type="ECO:0000313" key="15">
    <source>
        <dbReference type="Proteomes" id="UP000094291"/>
    </source>
</evidence>
<comment type="similarity">
    <text evidence="2 11">Belongs to the 'phage' integrase family. XerD subfamily.</text>
</comment>
<dbReference type="GO" id="GO:0009037">
    <property type="term" value="F:tyrosine-based site-specific recombinase activity"/>
    <property type="evidence" value="ECO:0007669"/>
    <property type="project" value="UniProtKB-UniRule"/>
</dbReference>
<evidence type="ECO:0000256" key="11">
    <source>
        <dbReference type="HAMAP-Rule" id="MF_01807"/>
    </source>
</evidence>
<dbReference type="GO" id="GO:0005737">
    <property type="term" value="C:cytoplasm"/>
    <property type="evidence" value="ECO:0007669"/>
    <property type="project" value="UniProtKB-SubCell"/>
</dbReference>
<proteinExistence type="inferred from homology"/>
<evidence type="ECO:0000256" key="6">
    <source>
        <dbReference type="ARBA" id="ARBA00022829"/>
    </source>
</evidence>
<dbReference type="InterPro" id="IPR023009">
    <property type="entry name" value="Tyrosine_recombinase_XerC/XerD"/>
</dbReference>
<dbReference type="Proteomes" id="UP000094291">
    <property type="component" value="Unassembled WGS sequence"/>
</dbReference>
<dbReference type="CDD" id="cd00798">
    <property type="entry name" value="INT_XerDC_C"/>
    <property type="match status" value="1"/>
</dbReference>
<dbReference type="NCBIfam" id="NF001399">
    <property type="entry name" value="PRK00283.1"/>
    <property type="match status" value="1"/>
</dbReference>
<evidence type="ECO:0000313" key="14">
    <source>
        <dbReference type="EMBL" id="ODC02189.1"/>
    </source>
</evidence>
<dbReference type="NCBIfam" id="TIGR02225">
    <property type="entry name" value="recomb_XerD"/>
    <property type="match status" value="1"/>
</dbReference>
<comment type="subcellular location">
    <subcellularLocation>
        <location evidence="1 11">Cytoplasm</location>
    </subcellularLocation>
</comment>
<feature type="active site" evidence="11">
    <location>
        <position position="158"/>
    </location>
</feature>
<feature type="active site" description="O-(3'-phospho-DNA)-tyrosine intermediate" evidence="11">
    <location>
        <position position="289"/>
    </location>
</feature>
<dbReference type="RefSeq" id="WP_068996573.1">
    <property type="nucleotide sequence ID" value="NZ_MDTQ01000001.1"/>
</dbReference>
<evidence type="ECO:0000256" key="10">
    <source>
        <dbReference type="ARBA" id="ARBA00023306"/>
    </source>
</evidence>
<accession>A0A1E2V5B9</accession>
<feature type="active site" evidence="11">
    <location>
        <position position="280"/>
    </location>
</feature>